<accession>A0ABW2UR15</accession>
<feature type="domain" description="Aminoglycoside phosphotransferase" evidence="2">
    <location>
        <begin position="28"/>
        <end position="265"/>
    </location>
</feature>
<evidence type="ECO:0000259" key="2">
    <source>
        <dbReference type="Pfam" id="PF01636"/>
    </source>
</evidence>
<evidence type="ECO:0000313" key="4">
    <source>
        <dbReference type="Proteomes" id="UP001596516"/>
    </source>
</evidence>
<organism evidence="3 4">
    <name type="scientific">Plastorhodobacter daqingensis</name>
    <dbReference type="NCBI Taxonomy" id="1387281"/>
    <lineage>
        <taxon>Bacteria</taxon>
        <taxon>Pseudomonadati</taxon>
        <taxon>Pseudomonadota</taxon>
        <taxon>Alphaproteobacteria</taxon>
        <taxon>Rhodobacterales</taxon>
        <taxon>Paracoccaceae</taxon>
        <taxon>Plastorhodobacter</taxon>
    </lineage>
</organism>
<evidence type="ECO:0000313" key="3">
    <source>
        <dbReference type="EMBL" id="MFC7705869.1"/>
    </source>
</evidence>
<reference evidence="4" key="1">
    <citation type="journal article" date="2019" name="Int. J. Syst. Evol. Microbiol.">
        <title>The Global Catalogue of Microorganisms (GCM) 10K type strain sequencing project: providing services to taxonomists for standard genome sequencing and annotation.</title>
        <authorList>
            <consortium name="The Broad Institute Genomics Platform"/>
            <consortium name="The Broad Institute Genome Sequencing Center for Infectious Disease"/>
            <person name="Wu L."/>
            <person name="Ma J."/>
        </authorList>
    </citation>
    <scope>NUCLEOTIDE SEQUENCE [LARGE SCALE GENOMIC DNA]</scope>
    <source>
        <strain evidence="4">CGMCC 1.12750</strain>
    </source>
</reference>
<dbReference type="PANTHER" id="PTHR21064:SF6">
    <property type="entry name" value="AMINOGLYCOSIDE PHOSPHOTRANSFERASE DOMAIN-CONTAINING PROTEIN"/>
    <property type="match status" value="1"/>
</dbReference>
<dbReference type="PANTHER" id="PTHR21064">
    <property type="entry name" value="AMINOGLYCOSIDE PHOSPHOTRANSFERASE DOMAIN-CONTAINING PROTEIN-RELATED"/>
    <property type="match status" value="1"/>
</dbReference>
<evidence type="ECO:0000256" key="1">
    <source>
        <dbReference type="ARBA" id="ARBA00038240"/>
    </source>
</evidence>
<dbReference type="InterPro" id="IPR002575">
    <property type="entry name" value="Aminoglycoside_PTrfase"/>
</dbReference>
<protein>
    <submittedName>
        <fullName evidence="3">Phosphotransferase enzyme family protein</fullName>
    </submittedName>
</protein>
<dbReference type="InterPro" id="IPR011009">
    <property type="entry name" value="Kinase-like_dom_sf"/>
</dbReference>
<dbReference type="SUPFAM" id="SSF56112">
    <property type="entry name" value="Protein kinase-like (PK-like)"/>
    <property type="match status" value="1"/>
</dbReference>
<dbReference type="InterPro" id="IPR050249">
    <property type="entry name" value="Pseudomonas-type_ThrB"/>
</dbReference>
<comment type="similarity">
    <text evidence="1">Belongs to the pseudomonas-type ThrB family.</text>
</comment>
<keyword evidence="4" id="KW-1185">Reference proteome</keyword>
<name>A0ABW2UR15_9RHOB</name>
<dbReference type="Pfam" id="PF01636">
    <property type="entry name" value="APH"/>
    <property type="match status" value="1"/>
</dbReference>
<sequence length="327" mass="35484">MRDDTALAQAHEAMAAWGGTGTPRLIRNRENAVFEIITPAGRAALRLHRQGYQTEAAIRSELWWMRALADRAQPVPHPLRTATGALTHCLQGGRIASALAWVEGAPLGAAGIPLSGTAQEQAAQHHALGRLLATVHSATDRLEPPQDFERPHWDLPGLLGESPLWGRFWEHPGLAPAEARLLVEARAFCAEATRDATARGADQGLVHADVLRENVLLTENGPVLIDFDDCGRGFRLYDLGTALSQNLSEPHLPAILAALVDGYASLRPLAPEDQALIPVMTLMRCLASVGWTMTRIPQESPLHRSYINRATRLSAQLLRGEGLVGKD</sequence>
<dbReference type="Proteomes" id="UP001596516">
    <property type="component" value="Unassembled WGS sequence"/>
</dbReference>
<gene>
    <name evidence="3" type="ORF">ACFQXB_16935</name>
</gene>
<dbReference type="EMBL" id="JBHTFQ010000011">
    <property type="protein sequence ID" value="MFC7705869.1"/>
    <property type="molecule type" value="Genomic_DNA"/>
</dbReference>
<comment type="caution">
    <text evidence="3">The sequence shown here is derived from an EMBL/GenBank/DDBJ whole genome shotgun (WGS) entry which is preliminary data.</text>
</comment>
<proteinExistence type="inferred from homology"/>
<dbReference type="Gene3D" id="3.90.1200.10">
    <property type="match status" value="1"/>
</dbReference>
<dbReference type="RefSeq" id="WP_377406206.1">
    <property type="nucleotide sequence ID" value="NZ_JBHTFQ010000011.1"/>
</dbReference>